<gene>
    <name evidence="3" type="ORF">BT93_L4734</name>
</gene>
<name>A0A8T0CTN2_CORYI</name>
<dbReference type="EMBL" id="MU089569">
    <property type="protein sequence ID" value="KAF7850986.1"/>
    <property type="molecule type" value="Genomic_DNA"/>
</dbReference>
<keyword evidence="2" id="KW-1133">Transmembrane helix</keyword>
<keyword evidence="2" id="KW-0472">Membrane</keyword>
<feature type="transmembrane region" description="Helical" evidence="2">
    <location>
        <begin position="53"/>
        <end position="71"/>
    </location>
</feature>
<feature type="coiled-coil region" evidence="1">
    <location>
        <begin position="24"/>
        <end position="51"/>
    </location>
</feature>
<evidence type="ECO:0000256" key="2">
    <source>
        <dbReference type="SAM" id="Phobius"/>
    </source>
</evidence>
<accession>A0A8T0CTN2</accession>
<proteinExistence type="predicted"/>
<protein>
    <submittedName>
        <fullName evidence="3">Uncharacterized protein</fullName>
    </submittedName>
</protein>
<evidence type="ECO:0000313" key="3">
    <source>
        <dbReference type="EMBL" id="KAF7850988.1"/>
    </source>
</evidence>
<dbReference type="EMBL" id="MU089569">
    <property type="protein sequence ID" value="KAF7850987.1"/>
    <property type="molecule type" value="Genomic_DNA"/>
</dbReference>
<dbReference type="Proteomes" id="UP000806378">
    <property type="component" value="Unassembled WGS sequence"/>
</dbReference>
<reference evidence="3" key="1">
    <citation type="submission" date="2020-05" db="EMBL/GenBank/DDBJ databases">
        <title>WGS assembly of Corymbia citriodora subspecies variegata.</title>
        <authorList>
            <person name="Barry K."/>
            <person name="Hundley H."/>
            <person name="Shu S."/>
            <person name="Jenkins J."/>
            <person name="Grimwood J."/>
            <person name="Baten A."/>
        </authorList>
    </citation>
    <scope>NUCLEOTIDE SEQUENCE</scope>
    <source>
        <strain evidence="3">CV2-018</strain>
    </source>
</reference>
<keyword evidence="4" id="KW-1185">Reference proteome</keyword>
<evidence type="ECO:0000313" key="4">
    <source>
        <dbReference type="Proteomes" id="UP000806378"/>
    </source>
</evidence>
<dbReference type="Gramene" id="rna-gnl|WGS:JABURB|Cocit.L4734.4">
    <property type="protein sequence ID" value="cds-KAF7850989.1"/>
    <property type="gene ID" value="gene-BT93_L4734"/>
</dbReference>
<keyword evidence="2" id="KW-0812">Transmembrane</keyword>
<keyword evidence="1" id="KW-0175">Coiled coil</keyword>
<dbReference type="EMBL" id="MU089569">
    <property type="protein sequence ID" value="KAF7850989.1"/>
    <property type="molecule type" value="Genomic_DNA"/>
</dbReference>
<evidence type="ECO:0000256" key="1">
    <source>
        <dbReference type="SAM" id="Coils"/>
    </source>
</evidence>
<dbReference type="Gramene" id="rna-gnl|WGS:JABURB|Cocit.L4734.3">
    <property type="protein sequence ID" value="cds-KAF7850987.1"/>
    <property type="gene ID" value="gene-BT93_L4734"/>
</dbReference>
<dbReference type="EMBL" id="MU089569">
    <property type="protein sequence ID" value="KAF7850988.1"/>
    <property type="molecule type" value="Genomic_DNA"/>
</dbReference>
<organism evidence="3 4">
    <name type="scientific">Corymbia citriodora subsp. variegata</name>
    <dbReference type="NCBI Taxonomy" id="360336"/>
    <lineage>
        <taxon>Eukaryota</taxon>
        <taxon>Viridiplantae</taxon>
        <taxon>Streptophyta</taxon>
        <taxon>Embryophyta</taxon>
        <taxon>Tracheophyta</taxon>
        <taxon>Spermatophyta</taxon>
        <taxon>Magnoliopsida</taxon>
        <taxon>eudicotyledons</taxon>
        <taxon>Gunneridae</taxon>
        <taxon>Pentapetalae</taxon>
        <taxon>rosids</taxon>
        <taxon>malvids</taxon>
        <taxon>Myrtales</taxon>
        <taxon>Myrtaceae</taxon>
        <taxon>Myrtoideae</taxon>
        <taxon>Eucalypteae</taxon>
        <taxon>Corymbia</taxon>
    </lineage>
</organism>
<comment type="caution">
    <text evidence="3">The sequence shown here is derived from an EMBL/GenBank/DDBJ whole genome shotgun (WGS) entry which is preliminary data.</text>
</comment>
<dbReference type="Gramene" id="rna-gnl|WGS:JABURB|Cocit.L4734.1">
    <property type="protein sequence ID" value="cds-KAF7850988.1"/>
    <property type="gene ID" value="gene-BT93_L4734"/>
</dbReference>
<dbReference type="Gramene" id="rna-gnl|WGS:JABURB|Cocit.L4734.2">
    <property type="protein sequence ID" value="cds-KAF7850986.1"/>
    <property type="gene ID" value="gene-BT93_L4734"/>
</dbReference>
<sequence length="72" mass="8417">MCLPPSDMPRFVTKVPPGILEYDTRNIRNLHEQLRDELENIEEMVEGLRRDVYQLKVLLLILCVLIVSLLVI</sequence>
<dbReference type="AlphaFoldDB" id="A0A8T0CTN2"/>